<dbReference type="Gene3D" id="3.40.50.1820">
    <property type="entry name" value="alpha/beta hydrolase"/>
    <property type="match status" value="1"/>
</dbReference>
<dbReference type="InterPro" id="IPR029058">
    <property type="entry name" value="AB_hydrolase_fold"/>
</dbReference>
<accession>A0A7I7QDF6</accession>
<proteinExistence type="predicted"/>
<evidence type="ECO:0000313" key="3">
    <source>
        <dbReference type="Proteomes" id="UP000467130"/>
    </source>
</evidence>
<gene>
    <name evidence="2" type="ORF">MSTO_45250</name>
</gene>
<feature type="domain" description="AB hydrolase-1" evidence="1">
    <location>
        <begin position="15"/>
        <end position="75"/>
    </location>
</feature>
<dbReference type="InterPro" id="IPR000073">
    <property type="entry name" value="AB_hydrolase_1"/>
</dbReference>
<dbReference type="GO" id="GO:0003824">
    <property type="term" value="F:catalytic activity"/>
    <property type="evidence" value="ECO:0007669"/>
    <property type="project" value="UniProtKB-ARBA"/>
</dbReference>
<evidence type="ECO:0000313" key="2">
    <source>
        <dbReference type="EMBL" id="BBY24320.1"/>
    </source>
</evidence>
<dbReference type="Pfam" id="PF12697">
    <property type="entry name" value="Abhydrolase_6"/>
    <property type="match status" value="1"/>
</dbReference>
<evidence type="ECO:0000259" key="1">
    <source>
        <dbReference type="Pfam" id="PF12697"/>
    </source>
</evidence>
<organism evidence="2 3">
    <name type="scientific">Mycobacterium stomatepiae</name>
    <dbReference type="NCBI Taxonomy" id="470076"/>
    <lineage>
        <taxon>Bacteria</taxon>
        <taxon>Bacillati</taxon>
        <taxon>Actinomycetota</taxon>
        <taxon>Actinomycetes</taxon>
        <taxon>Mycobacteriales</taxon>
        <taxon>Mycobacteriaceae</taxon>
        <taxon>Mycobacterium</taxon>
        <taxon>Mycobacterium simiae complex</taxon>
    </lineage>
</organism>
<dbReference type="EMBL" id="AP022587">
    <property type="protein sequence ID" value="BBY24320.1"/>
    <property type="molecule type" value="Genomic_DNA"/>
</dbReference>
<name>A0A7I7QDF6_9MYCO</name>
<reference evidence="2 3" key="1">
    <citation type="journal article" date="2019" name="Emerg. Microbes Infect.">
        <title>Comprehensive subspecies identification of 175 nontuberculous mycobacteria species based on 7547 genomic profiles.</title>
        <authorList>
            <person name="Matsumoto Y."/>
            <person name="Kinjo T."/>
            <person name="Motooka D."/>
            <person name="Nabeya D."/>
            <person name="Jung N."/>
            <person name="Uechi K."/>
            <person name="Horii T."/>
            <person name="Iida T."/>
            <person name="Fujita J."/>
            <person name="Nakamura S."/>
        </authorList>
    </citation>
    <scope>NUCLEOTIDE SEQUENCE [LARGE SCALE GENOMIC DNA]</scope>
    <source>
        <strain evidence="2 3">JCM 17783</strain>
    </source>
</reference>
<dbReference type="Proteomes" id="UP000467130">
    <property type="component" value="Chromosome"/>
</dbReference>
<dbReference type="AlphaFoldDB" id="A0A7I7QDF6"/>
<protein>
    <recommendedName>
        <fullName evidence="1">AB hydrolase-1 domain-containing protein</fullName>
    </recommendedName>
</protein>
<keyword evidence="3" id="KW-1185">Reference proteome</keyword>
<sequence length="105" mass="11441">MRSIDFAPQAHHPGKVAFPLDEFPSVKCTSVICSDDRMVGPRWSRRVARERLGADIVEIPGGHSPFLSRPALLANVLLSIAENSDAAARRAKGFGTQRKPLLPNP</sequence>
<dbReference type="KEGG" id="msto:MSTO_45250"/>
<dbReference type="SUPFAM" id="SSF53474">
    <property type="entry name" value="alpha/beta-Hydrolases"/>
    <property type="match status" value="1"/>
</dbReference>